<evidence type="ECO:0000313" key="2">
    <source>
        <dbReference type="Proteomes" id="UP001367030"/>
    </source>
</evidence>
<keyword evidence="2" id="KW-1185">Reference proteome</keyword>
<accession>A0ABU8XB10</accession>
<protein>
    <submittedName>
        <fullName evidence="1">Uncharacterized protein</fullName>
    </submittedName>
</protein>
<dbReference type="Proteomes" id="UP001367030">
    <property type="component" value="Unassembled WGS sequence"/>
</dbReference>
<evidence type="ECO:0000313" key="1">
    <source>
        <dbReference type="EMBL" id="MEJ8856906.1"/>
    </source>
</evidence>
<comment type="caution">
    <text evidence="1">The sequence shown here is derived from an EMBL/GenBank/DDBJ whole genome shotgun (WGS) entry which is preliminary data.</text>
</comment>
<dbReference type="EMBL" id="JBBKZS010000008">
    <property type="protein sequence ID" value="MEJ8856906.1"/>
    <property type="molecule type" value="Genomic_DNA"/>
</dbReference>
<sequence>MKLTWRGAVQVIAFISLTLLATALLVAAGLNEANALPGSHSASHQPHGGPG</sequence>
<gene>
    <name evidence="1" type="ORF">WKW79_20190</name>
</gene>
<organism evidence="1 2">
    <name type="scientific">Variovorax robiniae</name>
    <dbReference type="NCBI Taxonomy" id="1836199"/>
    <lineage>
        <taxon>Bacteria</taxon>
        <taxon>Pseudomonadati</taxon>
        <taxon>Pseudomonadota</taxon>
        <taxon>Betaproteobacteria</taxon>
        <taxon>Burkholderiales</taxon>
        <taxon>Comamonadaceae</taxon>
        <taxon>Variovorax</taxon>
    </lineage>
</organism>
<name>A0ABU8XB10_9BURK</name>
<reference evidence="1 2" key="1">
    <citation type="submission" date="2024-03" db="EMBL/GenBank/DDBJ databases">
        <title>Novel species of the genus Variovorax.</title>
        <authorList>
            <person name="Liu Q."/>
            <person name="Xin Y.-H."/>
        </authorList>
    </citation>
    <scope>NUCLEOTIDE SEQUENCE [LARGE SCALE GENOMIC DNA]</scope>
    <source>
        <strain evidence="1 2">KACC 18901</strain>
    </source>
</reference>
<dbReference type="RefSeq" id="WP_340336976.1">
    <property type="nucleotide sequence ID" value="NZ_JBBKZS010000008.1"/>
</dbReference>
<proteinExistence type="predicted"/>